<gene>
    <name evidence="2" type="ORF">FDT66_03100</name>
</gene>
<dbReference type="AlphaFoldDB" id="A0A5S3NFS4"/>
<dbReference type="GO" id="GO:0046872">
    <property type="term" value="F:metal ion binding"/>
    <property type="evidence" value="ECO:0007669"/>
    <property type="project" value="InterPro"/>
</dbReference>
<protein>
    <submittedName>
        <fullName evidence="2">Heavy-metal-associated domain-containing protein</fullName>
    </submittedName>
</protein>
<reference evidence="2 3" key="1">
    <citation type="submission" date="2019-05" db="EMBL/GenBank/DDBJ databases">
        <title>Polaribacter aestuariivivens sp. nov., isolated from a tidal flat.</title>
        <authorList>
            <person name="Yoon J.-H."/>
        </authorList>
    </citation>
    <scope>NUCLEOTIDE SEQUENCE [LARGE SCALE GENOMIC DNA]</scope>
    <source>
        <strain evidence="2 3">DBTF-3</strain>
    </source>
</reference>
<dbReference type="Gene3D" id="3.30.70.100">
    <property type="match status" value="1"/>
</dbReference>
<accession>A0A5S3NFS4</accession>
<dbReference type="OrthoDB" id="1178902at2"/>
<feature type="domain" description="HMA" evidence="1">
    <location>
        <begin position="29"/>
        <end position="96"/>
    </location>
</feature>
<dbReference type="InterPro" id="IPR036163">
    <property type="entry name" value="HMA_dom_sf"/>
</dbReference>
<sequence length="141" mass="15493">MTIKKIFFSITIALFVLTSCNENKEVKKENISLAISGMTCEIGCAKTIQSKLSKKEGVLDAKVIFNDSIANIEFDANTTSKKNLIAFVDGIAGGDLYKASETATKKHSCTENCKKDCEHKMAKKMECKEDCKMACCADKTE</sequence>
<dbReference type="PROSITE" id="PS51257">
    <property type="entry name" value="PROKAR_LIPOPROTEIN"/>
    <property type="match status" value="1"/>
</dbReference>
<dbReference type="RefSeq" id="WP_138534674.1">
    <property type="nucleotide sequence ID" value="NZ_VANR01000001.1"/>
</dbReference>
<dbReference type="PROSITE" id="PS50846">
    <property type="entry name" value="HMA_2"/>
    <property type="match status" value="1"/>
</dbReference>
<keyword evidence="3" id="KW-1185">Reference proteome</keyword>
<name>A0A5S3NFS4_9FLAO</name>
<dbReference type="InterPro" id="IPR006121">
    <property type="entry name" value="HMA_dom"/>
</dbReference>
<evidence type="ECO:0000259" key="1">
    <source>
        <dbReference type="PROSITE" id="PS50846"/>
    </source>
</evidence>
<dbReference type="Pfam" id="PF00403">
    <property type="entry name" value="HMA"/>
    <property type="match status" value="1"/>
</dbReference>
<organism evidence="2 3">
    <name type="scientific">Polaribacter aestuariivivens</name>
    <dbReference type="NCBI Taxonomy" id="2304626"/>
    <lineage>
        <taxon>Bacteria</taxon>
        <taxon>Pseudomonadati</taxon>
        <taxon>Bacteroidota</taxon>
        <taxon>Flavobacteriia</taxon>
        <taxon>Flavobacteriales</taxon>
        <taxon>Flavobacteriaceae</taxon>
    </lineage>
</organism>
<evidence type="ECO:0000313" key="2">
    <source>
        <dbReference type="EMBL" id="TMM32466.1"/>
    </source>
</evidence>
<proteinExistence type="predicted"/>
<comment type="caution">
    <text evidence="2">The sequence shown here is derived from an EMBL/GenBank/DDBJ whole genome shotgun (WGS) entry which is preliminary data.</text>
</comment>
<dbReference type="Proteomes" id="UP000307140">
    <property type="component" value="Unassembled WGS sequence"/>
</dbReference>
<evidence type="ECO:0000313" key="3">
    <source>
        <dbReference type="Proteomes" id="UP000307140"/>
    </source>
</evidence>
<dbReference type="EMBL" id="VANR01000001">
    <property type="protein sequence ID" value="TMM32466.1"/>
    <property type="molecule type" value="Genomic_DNA"/>
</dbReference>
<dbReference type="SUPFAM" id="SSF55008">
    <property type="entry name" value="HMA, heavy metal-associated domain"/>
    <property type="match status" value="1"/>
</dbReference>
<dbReference type="CDD" id="cd00371">
    <property type="entry name" value="HMA"/>
    <property type="match status" value="1"/>
</dbReference>